<dbReference type="AlphaFoldDB" id="A0A937JR92"/>
<name>A0A937JR92_9ACTN</name>
<comment type="caution">
    <text evidence="1">The sequence shown here is derived from an EMBL/GenBank/DDBJ whole genome shotgun (WGS) entry which is preliminary data.</text>
</comment>
<proteinExistence type="predicted"/>
<dbReference type="RefSeq" id="WP_201844076.1">
    <property type="nucleotide sequence ID" value="NZ_JAERRK010000035.1"/>
</dbReference>
<keyword evidence="2" id="KW-1185">Reference proteome</keyword>
<gene>
    <name evidence="1" type="ORF">JK359_37305</name>
</gene>
<reference evidence="1" key="1">
    <citation type="submission" date="2021-01" db="EMBL/GenBank/DDBJ databases">
        <title>WGS of actinomycetes isolated from Thailand.</title>
        <authorList>
            <person name="Thawai C."/>
        </authorList>
    </citation>
    <scope>NUCLEOTIDE SEQUENCE</scope>
    <source>
        <strain evidence="1">RCU-197</strain>
    </source>
</reference>
<organism evidence="1 2">
    <name type="scientific">Streptomyces actinomycinicus</name>
    <dbReference type="NCBI Taxonomy" id="1695166"/>
    <lineage>
        <taxon>Bacteria</taxon>
        <taxon>Bacillati</taxon>
        <taxon>Actinomycetota</taxon>
        <taxon>Actinomycetes</taxon>
        <taxon>Kitasatosporales</taxon>
        <taxon>Streptomycetaceae</taxon>
        <taxon>Streptomyces</taxon>
    </lineage>
</organism>
<protein>
    <recommendedName>
        <fullName evidence="3">Integrase</fullName>
    </recommendedName>
</protein>
<sequence length="339" mass="37479">MTAPDELDHAALDALPQGHATSYVRILLTTAGLLPPRDENLALLINWTDRTLAKLPGHQATLIRPSPSSTSSATLVGARRSARGRYTYTAHKGDCANIRAAIDFLTWLDTQQHTLQSLTQEDLDIWAPTLRARSIPFIRWAGARHLTRAGLTIGHPPSQLPGQFQIEEDHYEELRRCLTDPTLPSDVRIAAALIRLYALPLTRIVELTTDHLHHDAVHTYLTITRHPVVLPPKLARLIDDHLEDGSRHGNEATRYLVPGRATGRPRNPAGLSDKLKRYGLPARAARNAAMMQALADLPPVVLSDLIGIQPRTAERFAAMTGENWSDYLAAARPHPHQTS</sequence>
<evidence type="ECO:0008006" key="3">
    <source>
        <dbReference type="Google" id="ProtNLM"/>
    </source>
</evidence>
<evidence type="ECO:0000313" key="2">
    <source>
        <dbReference type="Proteomes" id="UP000661858"/>
    </source>
</evidence>
<dbReference type="Proteomes" id="UP000661858">
    <property type="component" value="Unassembled WGS sequence"/>
</dbReference>
<accession>A0A937JR92</accession>
<evidence type="ECO:0000313" key="1">
    <source>
        <dbReference type="EMBL" id="MBL1087535.1"/>
    </source>
</evidence>
<dbReference type="EMBL" id="JAERRK010000035">
    <property type="protein sequence ID" value="MBL1087535.1"/>
    <property type="molecule type" value="Genomic_DNA"/>
</dbReference>